<evidence type="ECO:0000256" key="2">
    <source>
        <dbReference type="ARBA" id="ARBA00022814"/>
    </source>
</evidence>
<dbReference type="EMBL" id="FUWJ01000001">
    <property type="protein sequence ID" value="SJZ52539.1"/>
    <property type="molecule type" value="Genomic_DNA"/>
</dbReference>
<dbReference type="GO" id="GO:0003723">
    <property type="term" value="F:RNA binding"/>
    <property type="evidence" value="ECO:0007669"/>
    <property type="project" value="UniProtKB-UniRule"/>
</dbReference>
<evidence type="ECO:0000259" key="7">
    <source>
        <dbReference type="Pfam" id="PF01029"/>
    </source>
</evidence>
<dbReference type="Pfam" id="PF01029">
    <property type="entry name" value="NusB"/>
    <property type="match status" value="1"/>
</dbReference>
<dbReference type="GO" id="GO:0006353">
    <property type="term" value="P:DNA-templated transcription termination"/>
    <property type="evidence" value="ECO:0007669"/>
    <property type="project" value="UniProtKB-UniRule"/>
</dbReference>
<proteinExistence type="inferred from homology"/>
<dbReference type="PANTHER" id="PTHR11078">
    <property type="entry name" value="N UTILIZATION SUBSTANCE PROTEIN B-RELATED"/>
    <property type="match status" value="1"/>
</dbReference>
<feature type="domain" description="NusB/RsmB/TIM44" evidence="7">
    <location>
        <begin position="12"/>
        <end position="145"/>
    </location>
</feature>
<evidence type="ECO:0000256" key="4">
    <source>
        <dbReference type="ARBA" id="ARBA00023015"/>
    </source>
</evidence>
<dbReference type="SUPFAM" id="SSF48013">
    <property type="entry name" value="NusB-like"/>
    <property type="match status" value="1"/>
</dbReference>
<accession>A0A1T4LCS6</accession>
<name>A0A1T4LCS6_9HYPH</name>
<evidence type="ECO:0000256" key="3">
    <source>
        <dbReference type="ARBA" id="ARBA00022884"/>
    </source>
</evidence>
<dbReference type="PANTHER" id="PTHR11078:SF3">
    <property type="entry name" value="ANTITERMINATION NUSB DOMAIN-CONTAINING PROTEIN"/>
    <property type="match status" value="1"/>
</dbReference>
<comment type="function">
    <text evidence="6">Involved in transcription antitermination. Required for transcription of ribosomal RNA (rRNA) genes. Binds specifically to the boxA antiterminator sequence of the ribosomal RNA (rrn) operons.</text>
</comment>
<dbReference type="AlphaFoldDB" id="A0A1T4LCS6"/>
<dbReference type="InterPro" id="IPR035926">
    <property type="entry name" value="NusB-like_sf"/>
</dbReference>
<dbReference type="InterPro" id="IPR006027">
    <property type="entry name" value="NusB_RsmB_TIM44"/>
</dbReference>
<reference evidence="9" key="1">
    <citation type="submission" date="2017-02" db="EMBL/GenBank/DDBJ databases">
        <authorList>
            <person name="Varghese N."/>
            <person name="Submissions S."/>
        </authorList>
    </citation>
    <scope>NUCLEOTIDE SEQUENCE [LARGE SCALE GENOMIC DNA]</scope>
    <source>
        <strain evidence="9">ATCC 27094</strain>
    </source>
</reference>
<dbReference type="Proteomes" id="UP000190092">
    <property type="component" value="Unassembled WGS sequence"/>
</dbReference>
<keyword evidence="5 6" id="KW-0804">Transcription</keyword>
<sequence length="155" mass="17429">MSEPRLPSRRQAARLAAVQALYQWQEGQDAPGDIIEQFLKVRTGEAGEEGMRRDADRPLFKDVVEGAASHKEELQETVSAALAKDWSWGRVDRLVRAILLAGAYELVHRHDVPPKVAINEYVEIAHAFYDQGEPTFVNSVLDRVAHQVRGDELTK</sequence>
<evidence type="ECO:0000256" key="5">
    <source>
        <dbReference type="ARBA" id="ARBA00023163"/>
    </source>
</evidence>
<dbReference type="NCBIfam" id="TIGR01951">
    <property type="entry name" value="nusB"/>
    <property type="match status" value="1"/>
</dbReference>
<dbReference type="HAMAP" id="MF_00073">
    <property type="entry name" value="NusB"/>
    <property type="match status" value="1"/>
</dbReference>
<organism evidence="8 9">
    <name type="scientific">Enhydrobacter aerosaccus</name>
    <dbReference type="NCBI Taxonomy" id="225324"/>
    <lineage>
        <taxon>Bacteria</taxon>
        <taxon>Pseudomonadati</taxon>
        <taxon>Pseudomonadota</taxon>
        <taxon>Alphaproteobacteria</taxon>
        <taxon>Hyphomicrobiales</taxon>
        <taxon>Enhydrobacter</taxon>
    </lineage>
</organism>
<evidence type="ECO:0000313" key="8">
    <source>
        <dbReference type="EMBL" id="SJZ52539.1"/>
    </source>
</evidence>
<evidence type="ECO:0000256" key="1">
    <source>
        <dbReference type="ARBA" id="ARBA00005952"/>
    </source>
</evidence>
<dbReference type="GO" id="GO:0031564">
    <property type="term" value="P:transcription antitermination"/>
    <property type="evidence" value="ECO:0007669"/>
    <property type="project" value="UniProtKB-KW"/>
</dbReference>
<keyword evidence="3 6" id="KW-0694">RNA-binding</keyword>
<evidence type="ECO:0000313" key="9">
    <source>
        <dbReference type="Proteomes" id="UP000190092"/>
    </source>
</evidence>
<evidence type="ECO:0000256" key="6">
    <source>
        <dbReference type="HAMAP-Rule" id="MF_00073"/>
    </source>
</evidence>
<keyword evidence="4 6" id="KW-0805">Transcription regulation</keyword>
<keyword evidence="2 6" id="KW-0889">Transcription antitermination</keyword>
<gene>
    <name evidence="6" type="primary">nusB</name>
    <name evidence="8" type="ORF">SAMN02745126_01486</name>
</gene>
<dbReference type="STRING" id="225324.SAMN02745126_01486"/>
<dbReference type="RefSeq" id="WP_218190969.1">
    <property type="nucleotide sequence ID" value="NZ_FUWJ01000001.1"/>
</dbReference>
<keyword evidence="9" id="KW-1185">Reference proteome</keyword>
<protein>
    <recommendedName>
        <fullName evidence="6">Transcription antitermination protein NusB</fullName>
    </recommendedName>
    <alternativeName>
        <fullName evidence="6">Antitermination factor NusB</fullName>
    </alternativeName>
</protein>
<comment type="similarity">
    <text evidence="1 6">Belongs to the NusB family.</text>
</comment>
<dbReference type="Gene3D" id="1.10.940.10">
    <property type="entry name" value="NusB-like"/>
    <property type="match status" value="1"/>
</dbReference>
<dbReference type="GO" id="GO:0005829">
    <property type="term" value="C:cytosol"/>
    <property type="evidence" value="ECO:0007669"/>
    <property type="project" value="TreeGrafter"/>
</dbReference>
<dbReference type="InterPro" id="IPR011605">
    <property type="entry name" value="NusB_fam"/>
</dbReference>